<dbReference type="STRING" id="326298.Suden_0091"/>
<evidence type="ECO:0000313" key="7">
    <source>
        <dbReference type="EMBL" id="ABB43372.1"/>
    </source>
</evidence>
<evidence type="ECO:0000256" key="4">
    <source>
        <dbReference type="ARBA" id="ARBA00022807"/>
    </source>
</evidence>
<evidence type="ECO:0000313" key="8">
    <source>
        <dbReference type="Proteomes" id="UP000002714"/>
    </source>
</evidence>
<protein>
    <submittedName>
        <fullName evidence="7">NLP/P60</fullName>
    </submittedName>
</protein>
<keyword evidence="5" id="KW-0732">Signal</keyword>
<dbReference type="HOGENOM" id="CLU_016043_7_1_7"/>
<name>Q30UF9_SULDN</name>
<dbReference type="SUPFAM" id="SSF54001">
    <property type="entry name" value="Cysteine proteinases"/>
    <property type="match status" value="1"/>
</dbReference>
<dbReference type="Pfam" id="PF00877">
    <property type="entry name" value="NLPC_P60"/>
    <property type="match status" value="1"/>
</dbReference>
<dbReference type="GO" id="GO:0008234">
    <property type="term" value="F:cysteine-type peptidase activity"/>
    <property type="evidence" value="ECO:0007669"/>
    <property type="project" value="UniProtKB-KW"/>
</dbReference>
<organism evidence="7 8">
    <name type="scientific">Sulfurimonas denitrificans (strain ATCC 33889 / DSM 1251)</name>
    <name type="common">Thiomicrospira denitrificans (strain ATCC 33889 / DSM 1251)</name>
    <dbReference type="NCBI Taxonomy" id="326298"/>
    <lineage>
        <taxon>Bacteria</taxon>
        <taxon>Pseudomonadati</taxon>
        <taxon>Campylobacterota</taxon>
        <taxon>Epsilonproteobacteria</taxon>
        <taxon>Campylobacterales</taxon>
        <taxon>Sulfurimonadaceae</taxon>
        <taxon>Sulfurimonas</taxon>
    </lineage>
</organism>
<dbReference type="PANTHER" id="PTHR47053:SF4">
    <property type="entry name" value="ENDOPEPTIDASE LYTE-RELATED"/>
    <property type="match status" value="1"/>
</dbReference>
<evidence type="ECO:0000256" key="5">
    <source>
        <dbReference type="SAM" id="SignalP"/>
    </source>
</evidence>
<evidence type="ECO:0000256" key="2">
    <source>
        <dbReference type="ARBA" id="ARBA00022670"/>
    </source>
</evidence>
<dbReference type="GO" id="GO:0006508">
    <property type="term" value="P:proteolysis"/>
    <property type="evidence" value="ECO:0007669"/>
    <property type="project" value="UniProtKB-KW"/>
</dbReference>
<dbReference type="PROSITE" id="PS51935">
    <property type="entry name" value="NLPC_P60"/>
    <property type="match status" value="1"/>
</dbReference>
<dbReference type="OrthoDB" id="9807055at2"/>
<dbReference type="eggNOG" id="COG0791">
    <property type="taxonomic scope" value="Bacteria"/>
</dbReference>
<keyword evidence="2" id="KW-0645">Protease</keyword>
<keyword evidence="8" id="KW-1185">Reference proteome</keyword>
<comment type="similarity">
    <text evidence="1">Belongs to the peptidase C40 family.</text>
</comment>
<dbReference type="InterPro" id="IPR051202">
    <property type="entry name" value="Peptidase_C40"/>
</dbReference>
<sequence length="170" mass="19632">MFKNFFIITFFFLCTALLANTQSDEDYGFPHISEDISEQERVIEPLTTRLLSKAEEFLGTPYRFGNKGEKKTDCSGFTQQVFGEFGILLPRSATEQSKYGKKIELKDLKVGDLLFYRTYKKAPSHVGIYAGDGKIIHASYRNKKVQYDAIDKGYYKKRFLYAKRIVSKDD</sequence>
<proteinExistence type="inferred from homology"/>
<dbReference type="RefSeq" id="WP_011371727.1">
    <property type="nucleotide sequence ID" value="NC_007575.1"/>
</dbReference>
<evidence type="ECO:0000259" key="6">
    <source>
        <dbReference type="PROSITE" id="PS51935"/>
    </source>
</evidence>
<dbReference type="InterPro" id="IPR038765">
    <property type="entry name" value="Papain-like_cys_pep_sf"/>
</dbReference>
<dbReference type="AlphaFoldDB" id="Q30UF9"/>
<keyword evidence="4" id="KW-0788">Thiol protease</keyword>
<reference evidence="7 8" key="1">
    <citation type="journal article" date="2008" name="Appl. Environ. Microbiol.">
        <title>Genome of the epsilonproteobacterial chemolithoautotroph Sulfurimonas denitrificans.</title>
        <authorList>
            <person name="Sievert S.M."/>
            <person name="Scott K.M."/>
            <person name="Klotz M.G."/>
            <person name="Chain P.S.G."/>
            <person name="Hauser L.J."/>
            <person name="Hemp J."/>
            <person name="Huegler M."/>
            <person name="Land M."/>
            <person name="Lapidus A."/>
            <person name="Larimer F.W."/>
            <person name="Lucas S."/>
            <person name="Malfatti S.A."/>
            <person name="Meyer F."/>
            <person name="Paulsen I.T."/>
            <person name="Ren Q."/>
            <person name="Simon J."/>
            <person name="Bailey K."/>
            <person name="Diaz E."/>
            <person name="Fitzpatrick K.A."/>
            <person name="Glover B."/>
            <person name="Gwatney N."/>
            <person name="Korajkic A."/>
            <person name="Long A."/>
            <person name="Mobberley J.M."/>
            <person name="Pantry S.N."/>
            <person name="Pazder G."/>
            <person name="Peterson S."/>
            <person name="Quintanilla J.D."/>
            <person name="Sprinkle R."/>
            <person name="Stephens J."/>
            <person name="Thomas P."/>
            <person name="Vaughn R."/>
            <person name="Weber M.J."/>
            <person name="Wooten L.L."/>
        </authorList>
    </citation>
    <scope>NUCLEOTIDE SEQUENCE [LARGE SCALE GENOMIC DNA]</scope>
    <source>
        <strain evidence="8">ATCC 33889 / DSM 1251</strain>
    </source>
</reference>
<dbReference type="InterPro" id="IPR000064">
    <property type="entry name" value="NLP_P60_dom"/>
</dbReference>
<gene>
    <name evidence="7" type="ordered locus">Suden_0091</name>
</gene>
<dbReference type="PANTHER" id="PTHR47053">
    <property type="entry name" value="MUREIN DD-ENDOPEPTIDASE MEPH-RELATED"/>
    <property type="match status" value="1"/>
</dbReference>
<evidence type="ECO:0000256" key="3">
    <source>
        <dbReference type="ARBA" id="ARBA00022801"/>
    </source>
</evidence>
<dbReference type="KEGG" id="tdn:Suden_0091"/>
<feature type="domain" description="NlpC/P60" evidence="6">
    <location>
        <begin position="44"/>
        <end position="166"/>
    </location>
</feature>
<accession>Q30UF9</accession>
<dbReference type="EMBL" id="CP000153">
    <property type="protein sequence ID" value="ABB43372.1"/>
    <property type="molecule type" value="Genomic_DNA"/>
</dbReference>
<dbReference type="Proteomes" id="UP000002714">
    <property type="component" value="Chromosome"/>
</dbReference>
<keyword evidence="3" id="KW-0378">Hydrolase</keyword>
<dbReference type="Gene3D" id="3.90.1720.10">
    <property type="entry name" value="endopeptidase domain like (from Nostoc punctiforme)"/>
    <property type="match status" value="1"/>
</dbReference>
<feature type="signal peptide" evidence="5">
    <location>
        <begin position="1"/>
        <end position="19"/>
    </location>
</feature>
<feature type="chain" id="PRO_5004219914" evidence="5">
    <location>
        <begin position="20"/>
        <end position="170"/>
    </location>
</feature>
<evidence type="ECO:0000256" key="1">
    <source>
        <dbReference type="ARBA" id="ARBA00007074"/>
    </source>
</evidence>